<gene>
    <name evidence="1" type="ORF">QJS04_geneDACA022046</name>
</gene>
<proteinExistence type="predicted"/>
<organism evidence="1 2">
    <name type="scientific">Acorus gramineus</name>
    <name type="common">Dwarf sweet flag</name>
    <dbReference type="NCBI Taxonomy" id="55184"/>
    <lineage>
        <taxon>Eukaryota</taxon>
        <taxon>Viridiplantae</taxon>
        <taxon>Streptophyta</taxon>
        <taxon>Embryophyta</taxon>
        <taxon>Tracheophyta</taxon>
        <taxon>Spermatophyta</taxon>
        <taxon>Magnoliopsida</taxon>
        <taxon>Liliopsida</taxon>
        <taxon>Acoraceae</taxon>
        <taxon>Acorus</taxon>
    </lineage>
</organism>
<comment type="caution">
    <text evidence="1">The sequence shown here is derived from an EMBL/GenBank/DDBJ whole genome shotgun (WGS) entry which is preliminary data.</text>
</comment>
<keyword evidence="2" id="KW-1185">Reference proteome</keyword>
<accession>A0AAV9B7H9</accession>
<dbReference type="Proteomes" id="UP001179952">
    <property type="component" value="Unassembled WGS sequence"/>
</dbReference>
<sequence length="146" mass="16707">MKTWVALSRQFNGTFISTLGFDPSISSQYKVMFFQVTKQTNGTLMIFSSETKEWFEFKVHWEHELCYIVEECKFLNEILYVRMYPNYVMGISTVDGSCLCVDLPESMIPPAVSCSFPWVISIMQSNNTPICEYGDSNMGILMIVGS</sequence>
<evidence type="ECO:0000313" key="2">
    <source>
        <dbReference type="Proteomes" id="UP001179952"/>
    </source>
</evidence>
<protein>
    <submittedName>
        <fullName evidence="1">Uncharacterized protein</fullName>
    </submittedName>
</protein>
<reference evidence="1" key="2">
    <citation type="submission" date="2023-06" db="EMBL/GenBank/DDBJ databases">
        <authorList>
            <person name="Ma L."/>
            <person name="Liu K.-W."/>
            <person name="Li Z."/>
            <person name="Hsiao Y.-Y."/>
            <person name="Qi Y."/>
            <person name="Fu T."/>
            <person name="Tang G."/>
            <person name="Zhang D."/>
            <person name="Sun W.-H."/>
            <person name="Liu D.-K."/>
            <person name="Li Y."/>
            <person name="Chen G.-Z."/>
            <person name="Liu X.-D."/>
            <person name="Liao X.-Y."/>
            <person name="Jiang Y.-T."/>
            <person name="Yu X."/>
            <person name="Hao Y."/>
            <person name="Huang J."/>
            <person name="Zhao X.-W."/>
            <person name="Ke S."/>
            <person name="Chen Y.-Y."/>
            <person name="Wu W.-L."/>
            <person name="Hsu J.-L."/>
            <person name="Lin Y.-F."/>
            <person name="Huang M.-D."/>
            <person name="Li C.-Y."/>
            <person name="Huang L."/>
            <person name="Wang Z.-W."/>
            <person name="Zhao X."/>
            <person name="Zhong W.-Y."/>
            <person name="Peng D.-H."/>
            <person name="Ahmad S."/>
            <person name="Lan S."/>
            <person name="Zhang J.-S."/>
            <person name="Tsai W.-C."/>
            <person name="Van De Peer Y."/>
            <person name="Liu Z.-J."/>
        </authorList>
    </citation>
    <scope>NUCLEOTIDE SEQUENCE</scope>
    <source>
        <strain evidence="1">SCP</strain>
        <tissue evidence="1">Leaves</tissue>
    </source>
</reference>
<reference evidence="1" key="1">
    <citation type="journal article" date="2023" name="Nat. Commun.">
        <title>Diploid and tetraploid genomes of Acorus and the evolution of monocots.</title>
        <authorList>
            <person name="Ma L."/>
            <person name="Liu K.W."/>
            <person name="Li Z."/>
            <person name="Hsiao Y.Y."/>
            <person name="Qi Y."/>
            <person name="Fu T."/>
            <person name="Tang G.D."/>
            <person name="Zhang D."/>
            <person name="Sun W.H."/>
            <person name="Liu D.K."/>
            <person name="Li Y."/>
            <person name="Chen G.Z."/>
            <person name="Liu X.D."/>
            <person name="Liao X.Y."/>
            <person name="Jiang Y.T."/>
            <person name="Yu X."/>
            <person name="Hao Y."/>
            <person name="Huang J."/>
            <person name="Zhao X.W."/>
            <person name="Ke S."/>
            <person name="Chen Y.Y."/>
            <person name="Wu W.L."/>
            <person name="Hsu J.L."/>
            <person name="Lin Y.F."/>
            <person name="Huang M.D."/>
            <person name="Li C.Y."/>
            <person name="Huang L."/>
            <person name="Wang Z.W."/>
            <person name="Zhao X."/>
            <person name="Zhong W.Y."/>
            <person name="Peng D.H."/>
            <person name="Ahmad S."/>
            <person name="Lan S."/>
            <person name="Zhang J.S."/>
            <person name="Tsai W.C."/>
            <person name="Van de Peer Y."/>
            <person name="Liu Z.J."/>
        </authorList>
    </citation>
    <scope>NUCLEOTIDE SEQUENCE</scope>
    <source>
        <strain evidence="1">SCP</strain>
    </source>
</reference>
<name>A0AAV9B7H9_ACOGR</name>
<dbReference type="EMBL" id="JAUJYN010000005">
    <property type="protein sequence ID" value="KAK1272002.1"/>
    <property type="molecule type" value="Genomic_DNA"/>
</dbReference>
<dbReference type="AlphaFoldDB" id="A0AAV9B7H9"/>
<evidence type="ECO:0000313" key="1">
    <source>
        <dbReference type="EMBL" id="KAK1272002.1"/>
    </source>
</evidence>